<name>A0ABQ5UNX8_9HYPH</name>
<gene>
    <name evidence="1" type="ORF">GCM10007879_03580</name>
</gene>
<dbReference type="Pfam" id="PF09424">
    <property type="entry name" value="YqeY"/>
    <property type="match status" value="1"/>
</dbReference>
<dbReference type="InterPro" id="IPR003789">
    <property type="entry name" value="Asn/Gln_tRNA_amidoTrase-B-like"/>
</dbReference>
<reference evidence="1" key="1">
    <citation type="journal article" date="2014" name="Int. J. Syst. Evol. Microbiol.">
        <title>Complete genome of a new Firmicutes species belonging to the dominant human colonic microbiota ('Ruminococcus bicirculans') reveals two chromosomes and a selective capacity to utilize plant glucans.</title>
        <authorList>
            <consortium name="NISC Comparative Sequencing Program"/>
            <person name="Wegmann U."/>
            <person name="Louis P."/>
            <person name="Goesmann A."/>
            <person name="Henrissat B."/>
            <person name="Duncan S.H."/>
            <person name="Flint H.J."/>
        </authorList>
    </citation>
    <scope>NUCLEOTIDE SEQUENCE</scope>
    <source>
        <strain evidence="1">NBRC 107169</strain>
    </source>
</reference>
<dbReference type="EMBL" id="BSNI01000001">
    <property type="protein sequence ID" value="GLQ16109.1"/>
    <property type="molecule type" value="Genomic_DNA"/>
</dbReference>
<dbReference type="PANTHER" id="PTHR28055:SF1">
    <property type="entry name" value="ALTERED INHERITANCE OF MITOCHONDRIA PROTEIN 41, MITOCHONDRIAL"/>
    <property type="match status" value="1"/>
</dbReference>
<dbReference type="InterPro" id="IPR019004">
    <property type="entry name" value="YqeY/Aim41"/>
</dbReference>
<dbReference type="Proteomes" id="UP001161405">
    <property type="component" value="Unassembled WGS sequence"/>
</dbReference>
<evidence type="ECO:0000313" key="2">
    <source>
        <dbReference type="Proteomes" id="UP001161405"/>
    </source>
</evidence>
<reference evidence="1" key="2">
    <citation type="submission" date="2023-01" db="EMBL/GenBank/DDBJ databases">
        <title>Draft genome sequence of Maritalea porphyrae strain NBRC 107169.</title>
        <authorList>
            <person name="Sun Q."/>
            <person name="Mori K."/>
        </authorList>
    </citation>
    <scope>NUCLEOTIDE SEQUENCE</scope>
    <source>
        <strain evidence="1">NBRC 107169</strain>
    </source>
</reference>
<dbReference type="Gene3D" id="1.10.10.410">
    <property type="match status" value="1"/>
</dbReference>
<keyword evidence="2" id="KW-1185">Reference proteome</keyword>
<evidence type="ECO:0000313" key="1">
    <source>
        <dbReference type="EMBL" id="GLQ16109.1"/>
    </source>
</evidence>
<comment type="caution">
    <text evidence="1">The sequence shown here is derived from an EMBL/GenBank/DDBJ whole genome shotgun (WGS) entry which is preliminary data.</text>
</comment>
<organism evidence="1 2">
    <name type="scientific">Maritalea porphyrae</name>
    <dbReference type="NCBI Taxonomy" id="880732"/>
    <lineage>
        <taxon>Bacteria</taxon>
        <taxon>Pseudomonadati</taxon>
        <taxon>Pseudomonadota</taxon>
        <taxon>Alphaproteobacteria</taxon>
        <taxon>Hyphomicrobiales</taxon>
        <taxon>Devosiaceae</taxon>
        <taxon>Maritalea</taxon>
    </lineage>
</organism>
<sequence>MRDKISLALKEAIKARDTRRTGTYRLINAAIKDRDIEARGQGKEPVSDEQILQIMQKMVKQREESATVYAENGREELAAQEREEIAVIQEFLPQPLSQEEIEAAISDAIAQTGAEGLRDMGKVVGVLKGKYPGRIDMGQASKSVKAALNG</sequence>
<dbReference type="Gene3D" id="1.10.1510.10">
    <property type="entry name" value="Uncharacterised protein YqeY/AIM41 PF09424, N-terminal domain"/>
    <property type="match status" value="1"/>
</dbReference>
<protein>
    <submittedName>
        <fullName evidence="1">Aspartyl-tRNA amidotransferase subunit B</fullName>
    </submittedName>
</protein>
<dbReference type="SUPFAM" id="SSF89095">
    <property type="entry name" value="GatB/YqeY motif"/>
    <property type="match status" value="1"/>
</dbReference>
<accession>A0ABQ5UNX8</accession>
<dbReference type="PANTHER" id="PTHR28055">
    <property type="entry name" value="ALTERED INHERITANCE OF MITOCHONDRIA PROTEIN 41, MITOCHONDRIAL"/>
    <property type="match status" value="1"/>
</dbReference>
<dbReference type="RefSeq" id="WP_284361469.1">
    <property type="nucleotide sequence ID" value="NZ_BSNI01000001.1"/>
</dbReference>
<dbReference type="InterPro" id="IPR023168">
    <property type="entry name" value="GatB_Yqey_C_2"/>
</dbReference>
<dbReference type="InterPro" id="IPR042184">
    <property type="entry name" value="YqeY/Aim41_N"/>
</dbReference>
<proteinExistence type="predicted"/>